<accession>A0A0V8E3B8</accession>
<dbReference type="RefSeq" id="WP_058211845.1">
    <property type="nucleotide sequence ID" value="NZ_LKLU01000092.1"/>
</dbReference>
<reference evidence="3" key="1">
    <citation type="submission" date="2015-10" db="EMBL/GenBank/DDBJ databases">
        <title>Draft Genome Sequences of 11 Lactococcus lactis subspecies cremoris strains.</title>
        <authorList>
            <person name="Wels M."/>
            <person name="Backus L."/>
            <person name="Boekhorst J."/>
            <person name="Dijkstra A."/>
            <person name="Beerthuizen M."/>
            <person name="Kelly W."/>
            <person name="Siezen R."/>
            <person name="Bachmann H."/>
            <person name="Van Hijum S."/>
        </authorList>
    </citation>
    <scope>NUCLEOTIDE SEQUENCE [LARGE SCALE GENOMIC DNA]</scope>
    <source>
        <strain evidence="3">M20</strain>
    </source>
</reference>
<proteinExistence type="predicted"/>
<dbReference type="PATRIC" id="fig|1360.114.peg.1809"/>
<name>A0A0V8E3B8_LACLL</name>
<organism evidence="2 3">
    <name type="scientific">Lactococcus lactis subsp. lactis</name>
    <name type="common">Streptococcus lactis</name>
    <dbReference type="NCBI Taxonomy" id="1360"/>
    <lineage>
        <taxon>Bacteria</taxon>
        <taxon>Bacillati</taxon>
        <taxon>Bacillota</taxon>
        <taxon>Bacilli</taxon>
        <taxon>Lactobacillales</taxon>
        <taxon>Streptococcaceae</taxon>
        <taxon>Lactococcus</taxon>
    </lineage>
</organism>
<dbReference type="InterPro" id="IPR001387">
    <property type="entry name" value="Cro/C1-type_HTH"/>
</dbReference>
<evidence type="ECO:0000313" key="2">
    <source>
        <dbReference type="EMBL" id="KSU20252.1"/>
    </source>
</evidence>
<dbReference type="InterPro" id="IPR010982">
    <property type="entry name" value="Lambda_DNA-bd_dom_sf"/>
</dbReference>
<dbReference type="Pfam" id="PF01381">
    <property type="entry name" value="HTH_3"/>
    <property type="match status" value="1"/>
</dbReference>
<dbReference type="Gene3D" id="1.10.260.40">
    <property type="entry name" value="lambda repressor-like DNA-binding domains"/>
    <property type="match status" value="1"/>
</dbReference>
<dbReference type="Proteomes" id="UP000053719">
    <property type="component" value="Unassembled WGS sequence"/>
</dbReference>
<dbReference type="PROSITE" id="PS50943">
    <property type="entry name" value="HTH_CROC1"/>
    <property type="match status" value="1"/>
</dbReference>
<dbReference type="InterPro" id="IPR010057">
    <property type="entry name" value="Transcription_activator_Rgg_C"/>
</dbReference>
<sequence>MMYKKYGKVFKKLRLQKNFNLSEFERCGINKSIISRFETGKTMISFENLYMALTELNISLAEYDRALNNFSADDVNIIIDKILNAERKQEVFKLKQLYNTCINENLFMLSIAVKSKFNILSISEIDTLRILLFDVEIWGYYELSVFFLTLEEFNEPYILQTIKRIIHQNNHINFIEFSYKRRLFEILYKASAFFSTRGDERSARFLLDTYSIEEIGDDLYINNIRNITIGVYLYYFKNKEFGKKRIVSALNIFKELNQEVYFKYYKKKIAEILE</sequence>
<dbReference type="NCBIfam" id="TIGR01716">
    <property type="entry name" value="RGG_Cterm"/>
    <property type="match status" value="1"/>
</dbReference>
<feature type="domain" description="HTH cro/C1-type" evidence="1">
    <location>
        <begin position="10"/>
        <end position="63"/>
    </location>
</feature>
<dbReference type="CDD" id="cd00093">
    <property type="entry name" value="HTH_XRE"/>
    <property type="match status" value="1"/>
</dbReference>
<evidence type="ECO:0000259" key="1">
    <source>
        <dbReference type="PROSITE" id="PS50943"/>
    </source>
</evidence>
<evidence type="ECO:0000313" key="3">
    <source>
        <dbReference type="Proteomes" id="UP000053719"/>
    </source>
</evidence>
<dbReference type="EMBL" id="LKLU01000092">
    <property type="protein sequence ID" value="KSU20252.1"/>
    <property type="molecule type" value="Genomic_DNA"/>
</dbReference>
<gene>
    <name evidence="2" type="ORF">M20_1561</name>
</gene>
<dbReference type="SMART" id="SM00530">
    <property type="entry name" value="HTH_XRE"/>
    <property type="match status" value="1"/>
</dbReference>
<comment type="caution">
    <text evidence="2">The sequence shown here is derived from an EMBL/GenBank/DDBJ whole genome shotgun (WGS) entry which is preliminary data.</text>
</comment>
<dbReference type="SUPFAM" id="SSF47413">
    <property type="entry name" value="lambda repressor-like DNA-binding domains"/>
    <property type="match status" value="1"/>
</dbReference>
<dbReference type="GO" id="GO:0003677">
    <property type="term" value="F:DNA binding"/>
    <property type="evidence" value="ECO:0007669"/>
    <property type="project" value="InterPro"/>
</dbReference>
<dbReference type="AlphaFoldDB" id="A0A0V8E3B8"/>
<protein>
    <submittedName>
        <fullName evidence="2">Transcription regulator</fullName>
    </submittedName>
</protein>
<dbReference type="PANTHER" id="PTHR37038">
    <property type="entry name" value="TRANSCRIPTIONAL REGULATOR-RELATED"/>
    <property type="match status" value="1"/>
</dbReference>
<dbReference type="Pfam" id="PF21259">
    <property type="entry name" value="Rgg_C"/>
    <property type="match status" value="1"/>
</dbReference>
<dbReference type="InterPro" id="IPR053163">
    <property type="entry name" value="HTH-type_regulator_Rgg"/>
</dbReference>